<feature type="domain" description="Aminotransferase class I/classII large" evidence="7">
    <location>
        <begin position="79"/>
        <end position="421"/>
    </location>
</feature>
<keyword evidence="6" id="KW-0663">Pyridoxal phosphate</keyword>
<dbReference type="RefSeq" id="XP_004367702.1">
    <property type="nucleotide sequence ID" value="XM_004367645.1"/>
</dbReference>
<dbReference type="OMA" id="FMPGEPF"/>
<dbReference type="InterPro" id="IPR004839">
    <property type="entry name" value="Aminotransferase_I/II_large"/>
</dbReference>
<dbReference type="GO" id="GO:0030170">
    <property type="term" value="F:pyridoxal phosphate binding"/>
    <property type="evidence" value="ECO:0007669"/>
    <property type="project" value="InterPro"/>
</dbReference>
<dbReference type="InterPro" id="IPR015424">
    <property type="entry name" value="PyrdxlP-dep_Trfase"/>
</dbReference>
<dbReference type="Pfam" id="PF00155">
    <property type="entry name" value="Aminotran_1_2"/>
    <property type="match status" value="1"/>
</dbReference>
<protein>
    <recommendedName>
        <fullName evidence="7">Aminotransferase class I/classII large domain-containing protein</fullName>
    </recommendedName>
</protein>
<dbReference type="GO" id="GO:1901605">
    <property type="term" value="P:alpha-amino acid metabolic process"/>
    <property type="evidence" value="ECO:0007669"/>
    <property type="project" value="TreeGrafter"/>
</dbReference>
<reference evidence="8 9" key="1">
    <citation type="journal article" date="2013" name="Genome Biol.">
        <title>Genome of Acanthamoeba castellanii highlights extensive lateral gene transfer and early evolution of tyrosine kinase signaling.</title>
        <authorList>
            <person name="Clarke M."/>
            <person name="Lohan A.J."/>
            <person name="Liu B."/>
            <person name="Lagkouvardos I."/>
            <person name="Roy S."/>
            <person name="Zafar N."/>
            <person name="Bertelli C."/>
            <person name="Schilde C."/>
            <person name="Kianianmomeni A."/>
            <person name="Burglin T.R."/>
            <person name="Frech C."/>
            <person name="Turcotte B."/>
            <person name="Kopec K.O."/>
            <person name="Synnott J.M."/>
            <person name="Choo C."/>
            <person name="Paponov I."/>
            <person name="Finkler A."/>
            <person name="Soon Heng Tan C."/>
            <person name="Hutchins A.P."/>
            <person name="Weinmeier T."/>
            <person name="Rattei T."/>
            <person name="Chu J.S."/>
            <person name="Gimenez G."/>
            <person name="Irimia M."/>
            <person name="Rigden D.J."/>
            <person name="Fitzpatrick D.A."/>
            <person name="Lorenzo-Morales J."/>
            <person name="Bateman A."/>
            <person name="Chiu C.H."/>
            <person name="Tang P."/>
            <person name="Hegemann P."/>
            <person name="Fromm H."/>
            <person name="Raoult D."/>
            <person name="Greub G."/>
            <person name="Miranda-Saavedra D."/>
            <person name="Chen N."/>
            <person name="Nash P."/>
            <person name="Ginger M.L."/>
            <person name="Horn M."/>
            <person name="Schaap P."/>
            <person name="Caler L."/>
            <person name="Loftus B."/>
        </authorList>
    </citation>
    <scope>NUCLEOTIDE SEQUENCE [LARGE SCALE GENOMIC DNA]</scope>
    <source>
        <strain evidence="8 9">Neff</strain>
    </source>
</reference>
<dbReference type="GeneID" id="14923384"/>
<evidence type="ECO:0000256" key="4">
    <source>
        <dbReference type="ARBA" id="ARBA00022576"/>
    </source>
</evidence>
<evidence type="ECO:0000256" key="5">
    <source>
        <dbReference type="ARBA" id="ARBA00022679"/>
    </source>
</evidence>
<dbReference type="STRING" id="1257118.L8HDH4"/>
<comment type="cofactor">
    <cofactor evidence="1">
        <name>pyridoxal 5'-phosphate</name>
        <dbReference type="ChEBI" id="CHEBI:597326"/>
    </cofactor>
</comment>
<organism evidence="8 9">
    <name type="scientific">Acanthamoeba castellanii (strain ATCC 30010 / Neff)</name>
    <dbReference type="NCBI Taxonomy" id="1257118"/>
    <lineage>
        <taxon>Eukaryota</taxon>
        <taxon>Amoebozoa</taxon>
        <taxon>Discosea</taxon>
        <taxon>Longamoebia</taxon>
        <taxon>Centramoebida</taxon>
        <taxon>Acanthamoebidae</taxon>
        <taxon>Acanthamoeba</taxon>
    </lineage>
</organism>
<evidence type="ECO:0000256" key="1">
    <source>
        <dbReference type="ARBA" id="ARBA00001933"/>
    </source>
</evidence>
<dbReference type="OrthoDB" id="691673at2759"/>
<dbReference type="Proteomes" id="UP000011083">
    <property type="component" value="Unassembled WGS sequence"/>
</dbReference>
<dbReference type="KEGG" id="acan:ACA1_255670"/>
<dbReference type="InterPro" id="IPR050859">
    <property type="entry name" value="Class-I_PLP-dep_aminotransf"/>
</dbReference>
<sequence>MQRALASSGASRITDYEPFLSVTSKRRQPSPIRSLQPLLELPGMISLGGGMPNTSFFPIKGVDVHLTDGTTLPIQGVDMNAALQYSSSYGVTEFVEWLKDYQTREHHPPYASRKDWHVCVTNGSSDANAKAFEMLIDPDDYVLVENPTYSGSLAGLRPLGCRLVGVETDHSGLSPTHLRSLLDSWPVDRPKPKVLYVIPTGQNPSGATLPEERRREIYGIAQQHNLIILEDDPYFHLQLDKQQDDEPLKSFLSMDVDGRVVRFDSFSKIISSGFRIGWATGPAPLIERIQLHQQASTLHVSGLSQVVLLTLLKNWGEEGFKRHIAMVQEGYRQRRDLFCKLAEKHLTGLAEWHPPSAGMFVWFKALGVRSTEKMIKERALAQKVLLVPGVAFTPNGEESSFVRASFSTASPDDMDEALRRFAALLHEERNAHHQ</sequence>
<dbReference type="AlphaFoldDB" id="L8HDH4"/>
<dbReference type="PANTHER" id="PTHR42790">
    <property type="entry name" value="AMINOTRANSFERASE"/>
    <property type="match status" value="1"/>
</dbReference>
<evidence type="ECO:0000256" key="3">
    <source>
        <dbReference type="ARBA" id="ARBA00011738"/>
    </source>
</evidence>
<name>L8HDH4_ACACF</name>
<proteinExistence type="inferred from homology"/>
<dbReference type="SUPFAM" id="SSF53383">
    <property type="entry name" value="PLP-dependent transferases"/>
    <property type="match status" value="1"/>
</dbReference>
<keyword evidence="9" id="KW-1185">Reference proteome</keyword>
<dbReference type="GO" id="GO:0008483">
    <property type="term" value="F:transaminase activity"/>
    <property type="evidence" value="ECO:0007669"/>
    <property type="project" value="UniProtKB-KW"/>
</dbReference>
<gene>
    <name evidence="8" type="ORF">ACA1_255670</name>
</gene>
<dbReference type="EMBL" id="KB007885">
    <property type="protein sequence ID" value="ELR22446.1"/>
    <property type="molecule type" value="Genomic_DNA"/>
</dbReference>
<dbReference type="FunFam" id="3.90.1150.10:FF:000166">
    <property type="entry name" value="Kynurenine/alpha-aminoadipate aminotransferase, mitochondrial"/>
    <property type="match status" value="1"/>
</dbReference>
<keyword evidence="4" id="KW-0032">Aminotransferase</keyword>
<evidence type="ECO:0000259" key="7">
    <source>
        <dbReference type="Pfam" id="PF00155"/>
    </source>
</evidence>
<evidence type="ECO:0000256" key="2">
    <source>
        <dbReference type="ARBA" id="ARBA00007441"/>
    </source>
</evidence>
<keyword evidence="5" id="KW-0808">Transferase</keyword>
<dbReference type="FunFam" id="3.40.640.10:FF:000053">
    <property type="entry name" value="Aminotransferase, class I"/>
    <property type="match status" value="1"/>
</dbReference>
<dbReference type="VEuPathDB" id="AmoebaDB:ACA1_255670"/>
<evidence type="ECO:0000313" key="8">
    <source>
        <dbReference type="EMBL" id="ELR22446.1"/>
    </source>
</evidence>
<accession>L8HDH4</accession>
<evidence type="ECO:0000256" key="6">
    <source>
        <dbReference type="ARBA" id="ARBA00022898"/>
    </source>
</evidence>
<evidence type="ECO:0000313" key="9">
    <source>
        <dbReference type="Proteomes" id="UP000011083"/>
    </source>
</evidence>
<comment type="similarity">
    <text evidence="2">Belongs to the class-I pyridoxal-phosphate-dependent aminotransferase family.</text>
</comment>
<dbReference type="InterPro" id="IPR015421">
    <property type="entry name" value="PyrdxlP-dep_Trfase_major"/>
</dbReference>
<dbReference type="CDD" id="cd00609">
    <property type="entry name" value="AAT_like"/>
    <property type="match status" value="1"/>
</dbReference>
<dbReference type="Gene3D" id="3.40.640.10">
    <property type="entry name" value="Type I PLP-dependent aspartate aminotransferase-like (Major domain)"/>
    <property type="match status" value="1"/>
</dbReference>
<dbReference type="PANTHER" id="PTHR42790:SF19">
    <property type="entry name" value="KYNURENINE_ALPHA-AMINOADIPATE AMINOTRANSFERASE, MITOCHONDRIAL"/>
    <property type="match status" value="1"/>
</dbReference>
<comment type="subunit">
    <text evidence="3">Homodimer.</text>
</comment>